<reference evidence="1 2" key="1">
    <citation type="submission" date="2018-11" db="EMBL/GenBank/DDBJ databases">
        <title>Sequencing the genomes of 1000 actinobacteria strains.</title>
        <authorList>
            <person name="Klenk H.-P."/>
        </authorList>
    </citation>
    <scope>NUCLEOTIDE SEQUENCE [LARGE SCALE GENOMIC DNA]</scope>
    <source>
        <strain evidence="1 2">DSM 14012</strain>
    </source>
</reference>
<dbReference type="RefSeq" id="WP_085510579.1">
    <property type="nucleotide sequence ID" value="NZ_FXAP01000001.1"/>
</dbReference>
<proteinExistence type="predicted"/>
<dbReference type="Proteomes" id="UP000266915">
    <property type="component" value="Unassembled WGS sequence"/>
</dbReference>
<protein>
    <submittedName>
        <fullName evidence="1">Uncharacterized protein</fullName>
    </submittedName>
</protein>
<evidence type="ECO:0000313" key="2">
    <source>
        <dbReference type="Proteomes" id="UP000266915"/>
    </source>
</evidence>
<name>A0A3N2C1S3_9MICO</name>
<organism evidence="1 2">
    <name type="scientific">Plantibacter flavus</name>
    <dbReference type="NCBI Taxonomy" id="150123"/>
    <lineage>
        <taxon>Bacteria</taxon>
        <taxon>Bacillati</taxon>
        <taxon>Actinomycetota</taxon>
        <taxon>Actinomycetes</taxon>
        <taxon>Micrococcales</taxon>
        <taxon>Microbacteriaceae</taxon>
        <taxon>Plantibacter</taxon>
    </lineage>
</organism>
<dbReference type="AlphaFoldDB" id="A0A3N2C1S3"/>
<dbReference type="EMBL" id="RKHL01000001">
    <property type="protein sequence ID" value="ROR81410.1"/>
    <property type="molecule type" value="Genomic_DNA"/>
</dbReference>
<keyword evidence="2" id="KW-1185">Reference proteome</keyword>
<evidence type="ECO:0000313" key="1">
    <source>
        <dbReference type="EMBL" id="ROR81410.1"/>
    </source>
</evidence>
<comment type="caution">
    <text evidence="1">The sequence shown here is derived from an EMBL/GenBank/DDBJ whole genome shotgun (WGS) entry which is preliminary data.</text>
</comment>
<gene>
    <name evidence="1" type="ORF">EDD42_1470</name>
</gene>
<accession>A0A3N2C1S3</accession>
<sequence>MFGRRRHAAPVSASKLTEKQLFDLVHARLASELGANGAWVLSRRTPSSGDEIFHEVYAQQLAHDIATDIDLEQAAVTVRAEAAPARGWRLWSRGQEEAAVDVADEVETVEVIEPAAAEEPAAITETIDALSEVKADDDHPEAAADDTEPTLVERTLLEPQHYPITVWAEPEFIDASLVNPVPARRSSVA</sequence>